<keyword evidence="1" id="KW-0378">Hydrolase</keyword>
<dbReference type="STRING" id="1221500.ABE65_008210"/>
<keyword evidence="1" id="KW-0064">Aspartyl protease</keyword>
<keyword evidence="5" id="KW-1185">Reference proteome</keyword>
<dbReference type="PIRSF" id="PIRSF018571">
    <property type="entry name" value="SpoIIGA"/>
    <property type="match status" value="1"/>
</dbReference>
<dbReference type="GO" id="GO:0030435">
    <property type="term" value="P:sporulation resulting in formation of a cellular spore"/>
    <property type="evidence" value="ECO:0007669"/>
    <property type="project" value="UniProtKB-KW"/>
</dbReference>
<dbReference type="Proteomes" id="UP000076623">
    <property type="component" value="Chromosome"/>
</dbReference>
<dbReference type="GO" id="GO:0004190">
    <property type="term" value="F:aspartic-type endopeptidase activity"/>
    <property type="evidence" value="ECO:0007669"/>
    <property type="project" value="UniProtKB-KW"/>
</dbReference>
<feature type="transmembrane region" description="Helical" evidence="3">
    <location>
        <begin position="6"/>
        <end position="27"/>
    </location>
</feature>
<evidence type="ECO:0000313" key="4">
    <source>
        <dbReference type="EMBL" id="ANC76781.1"/>
    </source>
</evidence>
<comment type="subunit">
    <text evidence="1">Self-associates. Interacts with SigE. Interacts with SpoIIR.</text>
</comment>
<feature type="transmembrane region" description="Helical" evidence="3">
    <location>
        <begin position="130"/>
        <end position="146"/>
    </location>
</feature>
<evidence type="ECO:0000256" key="2">
    <source>
        <dbReference type="PIRSR" id="PIRSR018571-1"/>
    </source>
</evidence>
<keyword evidence="1" id="KW-0749">Sporulation</keyword>
<keyword evidence="3" id="KW-1133">Transmembrane helix</keyword>
<dbReference type="AlphaFoldDB" id="A0A160IL56"/>
<dbReference type="InterPro" id="IPR005081">
    <property type="entry name" value="SpoIIGA"/>
</dbReference>
<proteinExistence type="inferred from homology"/>
<dbReference type="GO" id="GO:0005886">
    <property type="term" value="C:plasma membrane"/>
    <property type="evidence" value="ECO:0007669"/>
    <property type="project" value="UniProtKB-SubCell"/>
</dbReference>
<dbReference type="KEGG" id="fpn:ABE65_008210"/>
<sequence>MTLYLDVIWFLNFCIDYVLISLTAYVLKRNASKKRILFASLLASSYVLLVIFPELMLFSQPVMKFILSVFIMIVAFGFKRFKFVMKNIAMFYFVSFVTGGGIFGLHYFMQSDAVIMNGVITTKSSGMGDPVSWLFVVVGVPLLWYFSKKRVDDISVEKMDSNSLVKVSIKIDQTIISANGLIDTGNKLYDPISKMPVMILDMNKHGDSFPEVIRTAAKDVLAMNTDDNEHPWLNRLRVVPYRAVGHQQFLACLKPDTVEIEKDGVSFASPQCLIGLSWTVLSSEGQFDAIVHPKMSMQHVQAS</sequence>
<gene>
    <name evidence="4" type="ORF">ABE65_008210</name>
</gene>
<organism evidence="4 5">
    <name type="scientific">Fictibacillus phosphorivorans</name>
    <dbReference type="NCBI Taxonomy" id="1221500"/>
    <lineage>
        <taxon>Bacteria</taxon>
        <taxon>Bacillati</taxon>
        <taxon>Bacillota</taxon>
        <taxon>Bacilli</taxon>
        <taxon>Bacillales</taxon>
        <taxon>Fictibacillaceae</taxon>
        <taxon>Fictibacillus</taxon>
    </lineage>
</organism>
<dbReference type="RefSeq" id="WP_066393463.1">
    <property type="nucleotide sequence ID" value="NZ_CP015378.1"/>
</dbReference>
<dbReference type="NCBIfam" id="TIGR02854">
    <property type="entry name" value="spore_II_GA"/>
    <property type="match status" value="1"/>
</dbReference>
<dbReference type="GO" id="GO:0006508">
    <property type="term" value="P:proteolysis"/>
    <property type="evidence" value="ECO:0007669"/>
    <property type="project" value="UniProtKB-KW"/>
</dbReference>
<keyword evidence="1" id="KW-0645">Protease</keyword>
<feature type="transmembrane region" description="Helical" evidence="3">
    <location>
        <begin position="90"/>
        <end position="110"/>
    </location>
</feature>
<protein>
    <recommendedName>
        <fullName evidence="1">Sporulation sigma-E factor-processing peptidase</fullName>
        <ecNumber evidence="1">3.4.23.-</ecNumber>
    </recommendedName>
    <alternativeName>
        <fullName evidence="1">Membrane-associated aspartic protease</fullName>
    </alternativeName>
    <alternativeName>
        <fullName evidence="1">Stage II sporulation protein GA</fullName>
    </alternativeName>
</protein>
<comment type="function">
    <text evidence="1">Probable aspartic protease that is responsible for the proteolytic cleavage of the RNA polymerase sigma E factor (SigE/spoIIGB) to yield the active peptide in the mother cell during sporulation. Responds to a signal from the forespore that is triggered by the extracellular signal protein SpoIIR.</text>
</comment>
<accession>A0A160IL56</accession>
<feature type="transmembrane region" description="Helical" evidence="3">
    <location>
        <begin position="36"/>
        <end position="56"/>
    </location>
</feature>
<dbReference type="Pfam" id="PF03419">
    <property type="entry name" value="Peptidase_U4"/>
    <property type="match status" value="1"/>
</dbReference>
<evidence type="ECO:0000256" key="1">
    <source>
        <dbReference type="PIRNR" id="PIRNR018571"/>
    </source>
</evidence>
<comment type="similarity">
    <text evidence="1">Belongs to the peptidase U4 family.</text>
</comment>
<feature type="active site" evidence="2">
    <location>
        <position position="183"/>
    </location>
</feature>
<keyword evidence="3" id="KW-0812">Transmembrane</keyword>
<dbReference type="EC" id="3.4.23.-" evidence="1"/>
<dbReference type="EMBL" id="CP015378">
    <property type="protein sequence ID" value="ANC76781.1"/>
    <property type="molecule type" value="Genomic_DNA"/>
</dbReference>
<comment type="subcellular location">
    <subcellularLocation>
        <location evidence="1">Cell membrane</location>
    </subcellularLocation>
</comment>
<name>A0A160IL56_9BACL</name>
<reference evidence="4 5" key="1">
    <citation type="submission" date="2016-04" db="EMBL/GenBank/DDBJ databases">
        <title>Complete genome sequence of Fictibacillus phosphorivorans G25-29, a strain toxic to nematodes.</title>
        <authorList>
            <person name="Zheng Z."/>
        </authorList>
    </citation>
    <scope>NUCLEOTIDE SEQUENCE [LARGE SCALE GENOMIC DNA]</scope>
    <source>
        <strain evidence="4 5">G25-29</strain>
    </source>
</reference>
<evidence type="ECO:0000256" key="3">
    <source>
        <dbReference type="SAM" id="Phobius"/>
    </source>
</evidence>
<feature type="transmembrane region" description="Helical" evidence="3">
    <location>
        <begin position="62"/>
        <end position="78"/>
    </location>
</feature>
<evidence type="ECO:0000313" key="5">
    <source>
        <dbReference type="Proteomes" id="UP000076623"/>
    </source>
</evidence>
<keyword evidence="1 3" id="KW-0472">Membrane</keyword>
<keyword evidence="1" id="KW-1003">Cell membrane</keyword>
<dbReference type="GO" id="GO:0030436">
    <property type="term" value="P:asexual sporulation"/>
    <property type="evidence" value="ECO:0007669"/>
    <property type="project" value="InterPro"/>
</dbReference>